<name>A0A0D0DPX7_9AGAM</name>
<evidence type="ECO:0000313" key="1">
    <source>
        <dbReference type="EMBL" id="KIK84864.1"/>
    </source>
</evidence>
<evidence type="ECO:0000313" key="2">
    <source>
        <dbReference type="Proteomes" id="UP000054538"/>
    </source>
</evidence>
<protein>
    <submittedName>
        <fullName evidence="1">Uncharacterized protein</fullName>
    </submittedName>
</protein>
<dbReference type="InParanoid" id="A0A0D0DPX7"/>
<keyword evidence="2" id="KW-1185">Reference proteome</keyword>
<dbReference type="HOGENOM" id="CLU_2671800_0_0_1"/>
<dbReference type="Proteomes" id="UP000054538">
    <property type="component" value="Unassembled WGS sequence"/>
</dbReference>
<dbReference type="AlphaFoldDB" id="A0A0D0DPX7"/>
<reference evidence="1 2" key="1">
    <citation type="submission" date="2014-04" db="EMBL/GenBank/DDBJ databases">
        <authorList>
            <consortium name="DOE Joint Genome Institute"/>
            <person name="Kuo A."/>
            <person name="Kohler A."/>
            <person name="Jargeat P."/>
            <person name="Nagy L.G."/>
            <person name="Floudas D."/>
            <person name="Copeland A."/>
            <person name="Barry K.W."/>
            <person name="Cichocki N."/>
            <person name="Veneault-Fourrey C."/>
            <person name="LaButti K."/>
            <person name="Lindquist E.A."/>
            <person name="Lipzen A."/>
            <person name="Lundell T."/>
            <person name="Morin E."/>
            <person name="Murat C."/>
            <person name="Sun H."/>
            <person name="Tunlid A."/>
            <person name="Henrissat B."/>
            <person name="Grigoriev I.V."/>
            <person name="Hibbett D.S."/>
            <person name="Martin F."/>
            <person name="Nordberg H.P."/>
            <person name="Cantor M.N."/>
            <person name="Hua S.X."/>
        </authorList>
    </citation>
    <scope>NUCLEOTIDE SEQUENCE [LARGE SCALE GENOMIC DNA]</scope>
    <source>
        <strain evidence="1 2">Ve08.2h10</strain>
    </source>
</reference>
<reference evidence="2" key="2">
    <citation type="submission" date="2015-01" db="EMBL/GenBank/DDBJ databases">
        <title>Evolutionary Origins and Diversification of the Mycorrhizal Mutualists.</title>
        <authorList>
            <consortium name="DOE Joint Genome Institute"/>
            <consortium name="Mycorrhizal Genomics Consortium"/>
            <person name="Kohler A."/>
            <person name="Kuo A."/>
            <person name="Nagy L.G."/>
            <person name="Floudas D."/>
            <person name="Copeland A."/>
            <person name="Barry K.W."/>
            <person name="Cichocki N."/>
            <person name="Veneault-Fourrey C."/>
            <person name="LaButti K."/>
            <person name="Lindquist E.A."/>
            <person name="Lipzen A."/>
            <person name="Lundell T."/>
            <person name="Morin E."/>
            <person name="Murat C."/>
            <person name="Riley R."/>
            <person name="Ohm R."/>
            <person name="Sun H."/>
            <person name="Tunlid A."/>
            <person name="Henrissat B."/>
            <person name="Grigoriev I.V."/>
            <person name="Hibbett D.S."/>
            <person name="Martin F."/>
        </authorList>
    </citation>
    <scope>NUCLEOTIDE SEQUENCE [LARGE SCALE GENOMIC DNA]</scope>
    <source>
        <strain evidence="2">Ve08.2h10</strain>
    </source>
</reference>
<proteinExistence type="predicted"/>
<dbReference type="EMBL" id="KN825572">
    <property type="protein sequence ID" value="KIK84864.1"/>
    <property type="molecule type" value="Genomic_DNA"/>
</dbReference>
<sequence length="75" mass="8382">MFMFCGVKGQRKTDGNHYYPALLKPRYFCSDSNDCDDISVLCLLPGGLAGYKANLRHTRTPKTVAMFDCFLVGVI</sequence>
<gene>
    <name evidence="1" type="ORF">PAXRUDRAFT_831983</name>
</gene>
<organism evidence="1 2">
    <name type="scientific">Paxillus rubicundulus Ve08.2h10</name>
    <dbReference type="NCBI Taxonomy" id="930991"/>
    <lineage>
        <taxon>Eukaryota</taxon>
        <taxon>Fungi</taxon>
        <taxon>Dikarya</taxon>
        <taxon>Basidiomycota</taxon>
        <taxon>Agaricomycotina</taxon>
        <taxon>Agaricomycetes</taxon>
        <taxon>Agaricomycetidae</taxon>
        <taxon>Boletales</taxon>
        <taxon>Paxilineae</taxon>
        <taxon>Paxillaceae</taxon>
        <taxon>Paxillus</taxon>
    </lineage>
</organism>
<accession>A0A0D0DPX7</accession>